<gene>
    <name evidence="1" type="ORF">EV384_1539</name>
</gene>
<sequence>MLSRLTIASTPGAVHRELTRPRLHRQIYAVTAVDTTLTPLAPTFTTLLSQVSTELANAWAAQPVGV</sequence>
<dbReference type="Proteomes" id="UP000294114">
    <property type="component" value="Unassembled WGS sequence"/>
</dbReference>
<evidence type="ECO:0000313" key="2">
    <source>
        <dbReference type="Proteomes" id="UP000294114"/>
    </source>
</evidence>
<reference evidence="1 2" key="1">
    <citation type="submission" date="2019-02" db="EMBL/GenBank/DDBJ databases">
        <title>Sequencing the genomes of 1000 actinobacteria strains.</title>
        <authorList>
            <person name="Klenk H.-P."/>
        </authorList>
    </citation>
    <scope>NUCLEOTIDE SEQUENCE [LARGE SCALE GENOMIC DNA]</scope>
    <source>
        <strain evidence="1 2">DSM 45612</strain>
    </source>
</reference>
<organism evidence="1 2">
    <name type="scientific">Micromonospora kangleipakensis</name>
    <dbReference type="NCBI Taxonomy" id="1077942"/>
    <lineage>
        <taxon>Bacteria</taxon>
        <taxon>Bacillati</taxon>
        <taxon>Actinomycetota</taxon>
        <taxon>Actinomycetes</taxon>
        <taxon>Micromonosporales</taxon>
        <taxon>Micromonosporaceae</taxon>
        <taxon>Micromonospora</taxon>
    </lineage>
</organism>
<proteinExistence type="predicted"/>
<dbReference type="AlphaFoldDB" id="A0A4Q8B683"/>
<dbReference type="EMBL" id="SHLD01000001">
    <property type="protein sequence ID" value="RZU73140.1"/>
    <property type="molecule type" value="Genomic_DNA"/>
</dbReference>
<accession>A0A4Q8B683</accession>
<protein>
    <submittedName>
        <fullName evidence="1">Uncharacterized protein</fullName>
    </submittedName>
</protein>
<evidence type="ECO:0000313" key="1">
    <source>
        <dbReference type="EMBL" id="RZU73140.1"/>
    </source>
</evidence>
<name>A0A4Q8B683_9ACTN</name>
<keyword evidence="2" id="KW-1185">Reference proteome</keyword>
<comment type="caution">
    <text evidence="1">The sequence shown here is derived from an EMBL/GenBank/DDBJ whole genome shotgun (WGS) entry which is preliminary data.</text>
</comment>